<dbReference type="PANTHER" id="PTHR14375:SF2">
    <property type="entry name" value="SIMILAR TO RIKEN CDNA 4931414P19"/>
    <property type="match status" value="1"/>
</dbReference>
<reference evidence="1 2" key="1">
    <citation type="submission" date="2021-06" db="EMBL/GenBank/DDBJ databases">
        <authorList>
            <person name="Palmer J.M."/>
        </authorList>
    </citation>
    <scope>NUCLEOTIDE SEQUENCE [LARGE SCALE GENOMIC DNA]</scope>
    <source>
        <strain evidence="2">if_2019</strain>
        <tissue evidence="1">Muscle</tissue>
    </source>
</reference>
<sequence>MGMITVVSLWCEHSVAGPSLQQAYAFFDAWAVRRCRGNRIWWGNANQSNTAIDEKTLFATMTGLSRHMTQFATEEVVRHLHTSNSNFSRYFPRQGLCLPYNAEVTSELLLVTLCIYNIKCFPAGCKTHYETVCRNFQYSQPDQAEKATAIKKSAQCRSRRKRLLEAWQSVLEAEELAFWKGVTIDLMPDEEDGSFEGVSGWIVGPPRFRSQELSDLCLKLQKRLEADPKYSVTHHRHLHNGEFSARTPPLHGPELDKFFTSSLPNPVLFIDLFFL</sequence>
<dbReference type="Proteomes" id="UP001482620">
    <property type="component" value="Unassembled WGS sequence"/>
</dbReference>
<dbReference type="EMBL" id="JAHRIQ010063200">
    <property type="protein sequence ID" value="MEQ2242106.1"/>
    <property type="molecule type" value="Genomic_DNA"/>
</dbReference>
<accession>A0ABV0UCY4</accession>
<evidence type="ECO:0000313" key="2">
    <source>
        <dbReference type="Proteomes" id="UP001482620"/>
    </source>
</evidence>
<name>A0ABV0UCY4_9TELE</name>
<evidence type="ECO:0000313" key="1">
    <source>
        <dbReference type="EMBL" id="MEQ2242106.1"/>
    </source>
</evidence>
<dbReference type="Pfam" id="PF15394">
    <property type="entry name" value="DUF4616"/>
    <property type="match status" value="1"/>
</dbReference>
<dbReference type="InterPro" id="IPR028101">
    <property type="entry name" value="DUF4616"/>
</dbReference>
<proteinExistence type="predicted"/>
<gene>
    <name evidence="1" type="ORF">ILYODFUR_032440</name>
</gene>
<protein>
    <submittedName>
        <fullName evidence="1">Uncharacterized protein</fullName>
    </submittedName>
</protein>
<comment type="caution">
    <text evidence="1">The sequence shown here is derived from an EMBL/GenBank/DDBJ whole genome shotgun (WGS) entry which is preliminary data.</text>
</comment>
<organism evidence="1 2">
    <name type="scientific">Ilyodon furcidens</name>
    <name type="common">goldbreast splitfin</name>
    <dbReference type="NCBI Taxonomy" id="33524"/>
    <lineage>
        <taxon>Eukaryota</taxon>
        <taxon>Metazoa</taxon>
        <taxon>Chordata</taxon>
        <taxon>Craniata</taxon>
        <taxon>Vertebrata</taxon>
        <taxon>Euteleostomi</taxon>
        <taxon>Actinopterygii</taxon>
        <taxon>Neopterygii</taxon>
        <taxon>Teleostei</taxon>
        <taxon>Neoteleostei</taxon>
        <taxon>Acanthomorphata</taxon>
        <taxon>Ovalentaria</taxon>
        <taxon>Atherinomorphae</taxon>
        <taxon>Cyprinodontiformes</taxon>
        <taxon>Goodeidae</taxon>
        <taxon>Ilyodon</taxon>
    </lineage>
</organism>
<keyword evidence="2" id="KW-1185">Reference proteome</keyword>
<dbReference type="PANTHER" id="PTHR14375">
    <property type="entry name" value="SIMILAR TO RIKEN CDNA 4931414P19"/>
    <property type="match status" value="1"/>
</dbReference>